<dbReference type="STRING" id="1798338.A3J56_02615"/>
<dbReference type="GO" id="GO:0003676">
    <property type="term" value="F:nucleic acid binding"/>
    <property type="evidence" value="ECO:0007669"/>
    <property type="project" value="InterPro"/>
</dbReference>
<comment type="similarity">
    <text evidence="1 2">Belongs to the UPF0102 family.</text>
</comment>
<dbReference type="Pfam" id="PF02021">
    <property type="entry name" value="UPF0102"/>
    <property type="match status" value="1"/>
</dbReference>
<dbReference type="EMBL" id="MFHQ01000003">
    <property type="protein sequence ID" value="OGF74828.1"/>
    <property type="molecule type" value="Genomic_DNA"/>
</dbReference>
<comment type="caution">
    <text evidence="3">The sequence shown here is derived from an EMBL/GenBank/DDBJ whole genome shotgun (WGS) entry which is preliminary data.</text>
</comment>
<dbReference type="Proteomes" id="UP000178406">
    <property type="component" value="Unassembled WGS sequence"/>
</dbReference>
<dbReference type="InterPro" id="IPR011335">
    <property type="entry name" value="Restrct_endonuc-II-like"/>
</dbReference>
<name>A0A1F5WGL0_9BACT</name>
<evidence type="ECO:0000256" key="2">
    <source>
        <dbReference type="HAMAP-Rule" id="MF_00048"/>
    </source>
</evidence>
<dbReference type="InterPro" id="IPR011856">
    <property type="entry name" value="tRNA_endonuc-like_dom_sf"/>
</dbReference>
<dbReference type="InterPro" id="IPR003509">
    <property type="entry name" value="UPF0102_YraN-like"/>
</dbReference>
<sequence>MPQTEKQNVGNIGENIACRFLEKRGFRVVERNYRKKWGEIDIIAEKDNILHFVEVKTNRADLSAAVSLDGESGGDSAGYRPEESVRLWKKQRMSRAIRTYFAERRIPDDKEFEIDVAAVLLDPHRKKARTKFIKNVLL</sequence>
<dbReference type="PANTHER" id="PTHR34039">
    <property type="entry name" value="UPF0102 PROTEIN YRAN"/>
    <property type="match status" value="1"/>
</dbReference>
<reference evidence="3 4" key="1">
    <citation type="journal article" date="2016" name="Nat. Commun.">
        <title>Thousands of microbial genomes shed light on interconnected biogeochemical processes in an aquifer system.</title>
        <authorList>
            <person name="Anantharaman K."/>
            <person name="Brown C.T."/>
            <person name="Hug L.A."/>
            <person name="Sharon I."/>
            <person name="Castelle C.J."/>
            <person name="Probst A.J."/>
            <person name="Thomas B.C."/>
            <person name="Singh A."/>
            <person name="Wilkins M.J."/>
            <person name="Karaoz U."/>
            <person name="Brodie E.L."/>
            <person name="Williams K.H."/>
            <person name="Hubbard S.S."/>
            <person name="Banfield J.F."/>
        </authorList>
    </citation>
    <scope>NUCLEOTIDE SEQUENCE [LARGE SCALE GENOMIC DNA]</scope>
</reference>
<evidence type="ECO:0000313" key="4">
    <source>
        <dbReference type="Proteomes" id="UP000178406"/>
    </source>
</evidence>
<evidence type="ECO:0000313" key="3">
    <source>
        <dbReference type="EMBL" id="OGF74828.1"/>
    </source>
</evidence>
<organism evidence="3 4">
    <name type="scientific">Candidatus Giovannonibacteria bacterium RIFCSPHIGHO2_02_FULL_46_20</name>
    <dbReference type="NCBI Taxonomy" id="1798338"/>
    <lineage>
        <taxon>Bacteria</taxon>
        <taxon>Candidatus Giovannoniibacteriota</taxon>
    </lineage>
</organism>
<proteinExistence type="inferred from homology"/>
<dbReference type="HAMAP" id="MF_00048">
    <property type="entry name" value="UPF0102"/>
    <property type="match status" value="1"/>
</dbReference>
<evidence type="ECO:0000256" key="1">
    <source>
        <dbReference type="ARBA" id="ARBA00006738"/>
    </source>
</evidence>
<dbReference type="AlphaFoldDB" id="A0A1F5WGL0"/>
<protein>
    <recommendedName>
        <fullName evidence="2">UPF0102 protein A3J56_02615</fullName>
    </recommendedName>
</protein>
<accession>A0A1F5WGL0</accession>
<dbReference type="Gene3D" id="3.40.1350.10">
    <property type="match status" value="1"/>
</dbReference>
<gene>
    <name evidence="3" type="ORF">A3J56_02615</name>
</gene>
<dbReference type="SUPFAM" id="SSF52980">
    <property type="entry name" value="Restriction endonuclease-like"/>
    <property type="match status" value="1"/>
</dbReference>
<dbReference type="PANTHER" id="PTHR34039:SF1">
    <property type="entry name" value="UPF0102 PROTEIN YRAN"/>
    <property type="match status" value="1"/>
</dbReference>